<feature type="domain" description="MaoC-like" evidence="1">
    <location>
        <begin position="190"/>
        <end position="279"/>
    </location>
</feature>
<reference evidence="2 3" key="1">
    <citation type="submission" date="2021-08" db="EMBL/GenBank/DDBJ databases">
        <authorList>
            <person name="Peeters C."/>
        </authorList>
    </citation>
    <scope>NUCLEOTIDE SEQUENCE [LARGE SCALE GENOMIC DNA]</scope>
    <source>
        <strain evidence="2 3">LMG 23994</strain>
    </source>
</reference>
<protein>
    <recommendedName>
        <fullName evidence="1">MaoC-like domain-containing protein</fullName>
    </recommendedName>
</protein>
<dbReference type="Proteomes" id="UP000701702">
    <property type="component" value="Unassembled WGS sequence"/>
</dbReference>
<evidence type="ECO:0000313" key="3">
    <source>
        <dbReference type="Proteomes" id="UP000701702"/>
    </source>
</evidence>
<dbReference type="Gene3D" id="3.10.129.10">
    <property type="entry name" value="Hotdog Thioesterase"/>
    <property type="match status" value="2"/>
</dbReference>
<dbReference type="Pfam" id="PF01575">
    <property type="entry name" value="MaoC_dehydratas"/>
    <property type="match status" value="1"/>
</dbReference>
<dbReference type="SUPFAM" id="SSF54637">
    <property type="entry name" value="Thioesterase/thiol ester dehydrase-isomerase"/>
    <property type="match status" value="2"/>
</dbReference>
<sequence length="309" mass="34494">MFEVNHQLRDPTYEAVVLNEEIGPVRVHADEAYRRRAVFALEDYSSMYDGHWATYVPAAMVGCDLVALFFERYDPNRTVGLHQKEEIWFHRPVPLGASMNYTGRYTGKYEKRGRGYTVFESEARDVETGELYVRQVSTEIMRIPKGIELGTGASKSTNAALGHVVPKWPTGRAPVEFFDHTVTEGTPLVPLRKTARQAQMTIFSGGDKFRHTVHTDIGVARATGFRTTLAQGMMETCWIAEMLSNFVGASWHRSGYLSMAYVHPVFEGDEITCKAVVTEVCPDSIQFEVWAENQQGVITAVGTASAVPG</sequence>
<evidence type="ECO:0000313" key="2">
    <source>
        <dbReference type="EMBL" id="CAG9183381.1"/>
    </source>
</evidence>
<comment type="caution">
    <text evidence="2">The sequence shown here is derived from an EMBL/GenBank/DDBJ whole genome shotgun (WGS) entry which is preliminary data.</text>
</comment>
<dbReference type="InterPro" id="IPR029069">
    <property type="entry name" value="HotDog_dom_sf"/>
</dbReference>
<name>A0ABM8XSU0_9BURK</name>
<evidence type="ECO:0000259" key="1">
    <source>
        <dbReference type="Pfam" id="PF01575"/>
    </source>
</evidence>
<keyword evidence="3" id="KW-1185">Reference proteome</keyword>
<organism evidence="2 3">
    <name type="scientific">Cupriavidus pinatubonensis</name>
    <dbReference type="NCBI Taxonomy" id="248026"/>
    <lineage>
        <taxon>Bacteria</taxon>
        <taxon>Pseudomonadati</taxon>
        <taxon>Pseudomonadota</taxon>
        <taxon>Betaproteobacteria</taxon>
        <taxon>Burkholderiales</taxon>
        <taxon>Burkholderiaceae</taxon>
        <taxon>Cupriavidus</taxon>
    </lineage>
</organism>
<proteinExistence type="predicted"/>
<dbReference type="EMBL" id="CAJZAF010000034">
    <property type="protein sequence ID" value="CAG9183381.1"/>
    <property type="molecule type" value="Genomic_DNA"/>
</dbReference>
<accession>A0ABM8XSU0</accession>
<dbReference type="InterPro" id="IPR002539">
    <property type="entry name" value="MaoC-like_dom"/>
</dbReference>
<dbReference type="RefSeq" id="WP_224007591.1">
    <property type="nucleotide sequence ID" value="NZ_CAJZAF010000034.1"/>
</dbReference>
<gene>
    <name evidence="2" type="ORF">LMG23994_05133</name>
</gene>
<dbReference type="CDD" id="cd03441">
    <property type="entry name" value="R_hydratase_like"/>
    <property type="match status" value="1"/>
</dbReference>